<comment type="pathway">
    <text evidence="8">Cell wall biogenesis; peptidoglycan biosynthesis.</text>
</comment>
<dbReference type="GO" id="GO:0071555">
    <property type="term" value="P:cell wall organization"/>
    <property type="evidence" value="ECO:0007669"/>
    <property type="project" value="UniProtKB-KW"/>
</dbReference>
<evidence type="ECO:0000256" key="4">
    <source>
        <dbReference type="ARBA" id="ARBA00022984"/>
    </source>
</evidence>
<feature type="active site" description="Proton donor/acceptor" evidence="8">
    <location>
        <position position="73"/>
    </location>
</feature>
<dbReference type="NCBIfam" id="TIGR00067">
    <property type="entry name" value="glut_race"/>
    <property type="match status" value="1"/>
</dbReference>
<dbReference type="InterPro" id="IPR004391">
    <property type="entry name" value="Glu_race"/>
</dbReference>
<evidence type="ECO:0000256" key="6">
    <source>
        <dbReference type="ARBA" id="ARBA00023316"/>
    </source>
</evidence>
<comment type="catalytic activity">
    <reaction evidence="1 8">
        <text>L-glutamate = D-glutamate</text>
        <dbReference type="Rhea" id="RHEA:12813"/>
        <dbReference type="ChEBI" id="CHEBI:29985"/>
        <dbReference type="ChEBI" id="CHEBI:29986"/>
        <dbReference type="EC" id="5.1.1.3"/>
    </reaction>
</comment>
<name>A0A1F5JPY9_9BACT</name>
<dbReference type="GO" id="GO:0008360">
    <property type="term" value="P:regulation of cell shape"/>
    <property type="evidence" value="ECO:0007669"/>
    <property type="project" value="UniProtKB-KW"/>
</dbReference>
<dbReference type="PROSITE" id="PS00924">
    <property type="entry name" value="ASP_GLU_RACEMASE_2"/>
    <property type="match status" value="1"/>
</dbReference>
<evidence type="ECO:0000256" key="1">
    <source>
        <dbReference type="ARBA" id="ARBA00001602"/>
    </source>
</evidence>
<evidence type="ECO:0000256" key="7">
    <source>
        <dbReference type="ARBA" id="ARBA00070053"/>
    </source>
</evidence>
<dbReference type="GO" id="GO:0009252">
    <property type="term" value="P:peptidoglycan biosynthetic process"/>
    <property type="evidence" value="ECO:0007669"/>
    <property type="project" value="UniProtKB-UniRule"/>
</dbReference>
<keyword evidence="6 8" id="KW-0961">Cell wall biogenesis/degradation</keyword>
<evidence type="ECO:0000256" key="2">
    <source>
        <dbReference type="ARBA" id="ARBA00013090"/>
    </source>
</evidence>
<dbReference type="AlphaFoldDB" id="A0A1F5JPY9"/>
<dbReference type="InterPro" id="IPR015942">
    <property type="entry name" value="Asp/Glu/hydantoin_racemase"/>
</dbReference>
<keyword evidence="3 8" id="KW-0133">Cell shape</keyword>
<feature type="binding site" evidence="8">
    <location>
        <begin position="42"/>
        <end position="43"/>
    </location>
    <ligand>
        <name>substrate</name>
    </ligand>
</feature>
<feature type="binding site" evidence="8">
    <location>
        <begin position="185"/>
        <end position="186"/>
    </location>
    <ligand>
        <name>substrate</name>
    </ligand>
</feature>
<dbReference type="GO" id="GO:0008881">
    <property type="term" value="F:glutamate racemase activity"/>
    <property type="evidence" value="ECO:0007669"/>
    <property type="project" value="UniProtKB-UniRule"/>
</dbReference>
<dbReference type="EC" id="5.1.1.3" evidence="2 8"/>
<gene>
    <name evidence="8" type="primary">murI</name>
    <name evidence="9" type="ORF">A3C59_03205</name>
</gene>
<evidence type="ECO:0000256" key="3">
    <source>
        <dbReference type="ARBA" id="ARBA00022960"/>
    </source>
</evidence>
<dbReference type="PANTHER" id="PTHR21198">
    <property type="entry name" value="GLUTAMATE RACEMASE"/>
    <property type="match status" value="1"/>
</dbReference>
<organism evidence="9 10">
    <name type="scientific">Candidatus Daviesbacteria bacterium RIFCSPHIGHO2_02_FULL_36_13</name>
    <dbReference type="NCBI Taxonomy" id="1797768"/>
    <lineage>
        <taxon>Bacteria</taxon>
        <taxon>Candidatus Daviesiibacteriota</taxon>
    </lineage>
</organism>
<dbReference type="STRING" id="1797768.A3C59_03205"/>
<dbReference type="EMBL" id="MFCV01000044">
    <property type="protein sequence ID" value="OGE30697.1"/>
    <property type="molecule type" value="Genomic_DNA"/>
</dbReference>
<feature type="active site" description="Proton donor/acceptor" evidence="8">
    <location>
        <position position="184"/>
    </location>
</feature>
<keyword evidence="4 8" id="KW-0573">Peptidoglycan synthesis</keyword>
<comment type="function">
    <text evidence="8">Provides the (R)-glutamate required for cell wall biosynthesis.</text>
</comment>
<protein>
    <recommendedName>
        <fullName evidence="7 8">Glutamate racemase</fullName>
        <ecNumber evidence="2 8">5.1.1.3</ecNumber>
    </recommendedName>
</protein>
<dbReference type="SUPFAM" id="SSF53681">
    <property type="entry name" value="Aspartate/glutamate racemase"/>
    <property type="match status" value="2"/>
</dbReference>
<dbReference type="FunFam" id="3.40.50.1860:FF:000002">
    <property type="entry name" value="Glutamate racemase"/>
    <property type="match status" value="1"/>
</dbReference>
<comment type="similarity">
    <text evidence="8">Belongs to the aspartate/glutamate racemases family.</text>
</comment>
<dbReference type="InterPro" id="IPR001920">
    <property type="entry name" value="Asp/Glu_race"/>
</dbReference>
<dbReference type="Gene3D" id="3.40.50.1860">
    <property type="match status" value="2"/>
</dbReference>
<reference evidence="9 10" key="1">
    <citation type="journal article" date="2016" name="Nat. Commun.">
        <title>Thousands of microbial genomes shed light on interconnected biogeochemical processes in an aquifer system.</title>
        <authorList>
            <person name="Anantharaman K."/>
            <person name="Brown C.T."/>
            <person name="Hug L.A."/>
            <person name="Sharon I."/>
            <person name="Castelle C.J."/>
            <person name="Probst A.J."/>
            <person name="Thomas B.C."/>
            <person name="Singh A."/>
            <person name="Wilkins M.J."/>
            <person name="Karaoz U."/>
            <person name="Brodie E.L."/>
            <person name="Williams K.H."/>
            <person name="Hubbard S.S."/>
            <person name="Banfield J.F."/>
        </authorList>
    </citation>
    <scope>NUCLEOTIDE SEQUENCE [LARGE SCALE GENOMIC DNA]</scope>
</reference>
<dbReference type="Proteomes" id="UP000176902">
    <property type="component" value="Unassembled WGS sequence"/>
</dbReference>
<dbReference type="PANTHER" id="PTHR21198:SF2">
    <property type="entry name" value="GLUTAMATE RACEMASE"/>
    <property type="match status" value="1"/>
</dbReference>
<evidence type="ECO:0000256" key="5">
    <source>
        <dbReference type="ARBA" id="ARBA00023235"/>
    </source>
</evidence>
<dbReference type="UniPathway" id="UPA00219"/>
<keyword evidence="5 8" id="KW-0413">Isomerase</keyword>
<evidence type="ECO:0000313" key="9">
    <source>
        <dbReference type="EMBL" id="OGE30697.1"/>
    </source>
</evidence>
<dbReference type="InterPro" id="IPR033134">
    <property type="entry name" value="Asp/Glu_racemase_AS_2"/>
</dbReference>
<feature type="binding site" evidence="8">
    <location>
        <begin position="74"/>
        <end position="75"/>
    </location>
    <ligand>
        <name>substrate</name>
    </ligand>
</feature>
<evidence type="ECO:0000256" key="8">
    <source>
        <dbReference type="HAMAP-Rule" id="MF_00258"/>
    </source>
</evidence>
<comment type="caution">
    <text evidence="9">The sequence shown here is derived from an EMBL/GenBank/DDBJ whole genome shotgun (WGS) entry which is preliminary data.</text>
</comment>
<accession>A0A1F5JPY9</accession>
<feature type="binding site" evidence="8">
    <location>
        <begin position="10"/>
        <end position="11"/>
    </location>
    <ligand>
        <name>substrate</name>
    </ligand>
</feature>
<evidence type="ECO:0000313" key="10">
    <source>
        <dbReference type="Proteomes" id="UP000176902"/>
    </source>
</evidence>
<dbReference type="HAMAP" id="MF_00258">
    <property type="entry name" value="Glu_racemase"/>
    <property type="match status" value="1"/>
</dbReference>
<sequence length="264" mass="29129">MNNNPIGVFDSGIGGLTVVKEIIKVLPNESIIYLGDTERVPYGTKDRETITKFALELTRFLLKKSVKFLVVACNTISATCLEEIEKISPVPVLGVIKPAAVLAAALTKNNKVGVLATRATVSSGAYTRELRKIKSSIEVFTQACPLFVPIIEEGLLDHPIAKIAVDEYLKHGFEGDCDTLILGCTHYPLIEDIIQKTVGSKIKLIDSAKPTARELKRLLTEKKLLDDGKAEYEILLTDTPPIMQKTIDMFFENKTPAKLKKVYL</sequence>
<dbReference type="Pfam" id="PF01177">
    <property type="entry name" value="Asp_Glu_race"/>
    <property type="match status" value="1"/>
</dbReference>
<proteinExistence type="inferred from homology"/>